<dbReference type="OrthoDB" id="68731at2"/>
<dbReference type="Gene3D" id="1.20.120.450">
    <property type="entry name" value="dinb family like domain"/>
    <property type="match status" value="1"/>
</dbReference>
<dbReference type="STRING" id="479434.Sthe_3097"/>
<evidence type="ECO:0000259" key="1">
    <source>
        <dbReference type="Pfam" id="PF12867"/>
    </source>
</evidence>
<reference evidence="3" key="1">
    <citation type="submission" date="2009-11" db="EMBL/GenBank/DDBJ databases">
        <title>The complete chromosome 2 of Sphaerobacter thermophilus DSM 20745.</title>
        <authorList>
            <person name="Lucas S."/>
            <person name="Copeland A."/>
            <person name="Lapidus A."/>
            <person name="Glavina del Rio T."/>
            <person name="Dalin E."/>
            <person name="Tice H."/>
            <person name="Bruce D."/>
            <person name="Goodwin L."/>
            <person name="Pitluck S."/>
            <person name="Kyrpides N."/>
            <person name="Mavromatis K."/>
            <person name="Ivanova N."/>
            <person name="Mikhailova N."/>
            <person name="LaButti K.M."/>
            <person name="Clum A."/>
            <person name="Sun H.I."/>
            <person name="Brettin T."/>
            <person name="Detter J.C."/>
            <person name="Han C."/>
            <person name="Larimer F."/>
            <person name="Land M."/>
            <person name="Hauser L."/>
            <person name="Markowitz V."/>
            <person name="Cheng J.F."/>
            <person name="Hugenholtz P."/>
            <person name="Woyke T."/>
            <person name="Wu D."/>
            <person name="Steenblock K."/>
            <person name="Schneider S."/>
            <person name="Pukall R."/>
            <person name="Goeker M."/>
            <person name="Klenk H.P."/>
            <person name="Eisen J.A."/>
        </authorList>
    </citation>
    <scope>NUCLEOTIDE SEQUENCE [LARGE SCALE GENOMIC DNA]</scope>
    <source>
        <strain evidence="3">ATCC 49802 / DSM 20745 / S 6022</strain>
    </source>
</reference>
<accession>D1C9K4</accession>
<protein>
    <recommendedName>
        <fullName evidence="1">DinB-like domain-containing protein</fullName>
    </recommendedName>
</protein>
<reference evidence="2 3" key="2">
    <citation type="journal article" date="2010" name="Stand. Genomic Sci.">
        <title>Complete genome sequence of Desulfohalobium retbaense type strain (HR(100)).</title>
        <authorList>
            <person name="Spring S."/>
            <person name="Nolan M."/>
            <person name="Lapidus A."/>
            <person name="Glavina Del Rio T."/>
            <person name="Copeland A."/>
            <person name="Tice H."/>
            <person name="Cheng J.F."/>
            <person name="Lucas S."/>
            <person name="Land M."/>
            <person name="Chen F."/>
            <person name="Bruce D."/>
            <person name="Goodwin L."/>
            <person name="Pitluck S."/>
            <person name="Ivanova N."/>
            <person name="Mavromatis K."/>
            <person name="Mikhailova N."/>
            <person name="Pati A."/>
            <person name="Chen A."/>
            <person name="Palaniappan K."/>
            <person name="Hauser L."/>
            <person name="Chang Y.J."/>
            <person name="Jeffries C.D."/>
            <person name="Munk C."/>
            <person name="Kiss H."/>
            <person name="Chain P."/>
            <person name="Han C."/>
            <person name="Brettin T."/>
            <person name="Detter J.C."/>
            <person name="Schuler E."/>
            <person name="Goker M."/>
            <person name="Rohde M."/>
            <person name="Bristow J."/>
            <person name="Eisen J.A."/>
            <person name="Markowitz V."/>
            <person name="Hugenholtz P."/>
            <person name="Kyrpides N.C."/>
            <person name="Klenk H.P."/>
        </authorList>
    </citation>
    <scope>NUCLEOTIDE SEQUENCE [LARGE SCALE GENOMIC DNA]</scope>
    <source>
        <strain evidence="3">ATCC 49802 / DSM 20745 / S 6022</strain>
    </source>
</reference>
<dbReference type="InterPro" id="IPR034660">
    <property type="entry name" value="DinB/YfiT-like"/>
</dbReference>
<dbReference type="Pfam" id="PF12867">
    <property type="entry name" value="DinB_2"/>
    <property type="match status" value="1"/>
</dbReference>
<organism evidence="2 3">
    <name type="scientific">Sphaerobacter thermophilus (strain ATCC 49802 / DSM 20745 / KCCM 41009 / NCIMB 13125 / S 6022)</name>
    <dbReference type="NCBI Taxonomy" id="479434"/>
    <lineage>
        <taxon>Bacteria</taxon>
        <taxon>Pseudomonadati</taxon>
        <taxon>Thermomicrobiota</taxon>
        <taxon>Thermomicrobia</taxon>
        <taxon>Sphaerobacterales</taxon>
        <taxon>Sphaerobacterineae</taxon>
        <taxon>Sphaerobacteraceae</taxon>
        <taxon>Sphaerobacter</taxon>
    </lineage>
</organism>
<proteinExistence type="predicted"/>
<dbReference type="KEGG" id="sti:Sthe_3097"/>
<dbReference type="RefSeq" id="WP_012873532.1">
    <property type="nucleotide sequence ID" value="NC_013524.1"/>
</dbReference>
<name>D1C9K4_SPHTD</name>
<keyword evidence="3" id="KW-1185">Reference proteome</keyword>
<feature type="domain" description="DinB-like" evidence="1">
    <location>
        <begin position="17"/>
        <end position="145"/>
    </location>
</feature>
<dbReference type="SUPFAM" id="SSF109854">
    <property type="entry name" value="DinB/YfiT-like putative metalloenzymes"/>
    <property type="match status" value="1"/>
</dbReference>
<evidence type="ECO:0000313" key="2">
    <source>
        <dbReference type="EMBL" id="ACZ40497.1"/>
    </source>
</evidence>
<dbReference type="HOGENOM" id="CLU_1685474_0_0_0"/>
<dbReference type="AlphaFoldDB" id="D1C9K4"/>
<gene>
    <name evidence="2" type="ordered locus">Sthe_3097</name>
</gene>
<dbReference type="InParanoid" id="D1C9K4"/>
<sequence>MDTAIQSLRDGFKQVLAEQHDAWRQVLDGLSAEALNWSPGPEMNSLAVLVTHSLGAEEFLIATAVGEAVQRDREAEFRAEAPDATTLLRLIDESSARTAELLDRVTAEDLSAIRQPAGDRLNRRHPGIWWLLHAVEHSREHLGQALLTRQLYESRS</sequence>
<dbReference type="eggNOG" id="ENOG5032JGJ">
    <property type="taxonomic scope" value="Bacteria"/>
</dbReference>
<dbReference type="Proteomes" id="UP000002027">
    <property type="component" value="Chromosome 2"/>
</dbReference>
<dbReference type="EMBL" id="CP001824">
    <property type="protein sequence ID" value="ACZ40497.1"/>
    <property type="molecule type" value="Genomic_DNA"/>
</dbReference>
<dbReference type="InterPro" id="IPR024775">
    <property type="entry name" value="DinB-like"/>
</dbReference>
<evidence type="ECO:0000313" key="3">
    <source>
        <dbReference type="Proteomes" id="UP000002027"/>
    </source>
</evidence>